<dbReference type="KEGG" id="gtr:GLOTRDRAFT_123288"/>
<sequence>MATTLASTTRPIVLASSLSPAPTQPPIAHVISILSLTTSSVLSVLRALFTAVFTPIYHLLYRPLSYILAPFVLFLYIVFDVFVRTPLAIIQYLAEQVYPIYLLVGVACICGALVGLASRGVAAGIVSVILGALPVGSKVRTKSEVGIKKEGMAVEPKPRDHLYWAPYLGVPRRSICNKPSSGAQQGIIQSCPSSDTHLAIGVSGAHPSLSRDARNRIVGLTLSFHRNHQGPMWWEPILDYNCSEKDYIKRVWTTSLTIAIALELLSCPACSRPLTAQWRTATLYIVGAIEMKRLGLALHDIVDQRHSTHQRSVEKALHRVRRSLPTFR</sequence>
<keyword evidence="1" id="KW-1133">Transmembrane helix</keyword>
<dbReference type="HOGENOM" id="CLU_847452_0_0_1"/>
<dbReference type="RefSeq" id="XP_007870437.1">
    <property type="nucleotide sequence ID" value="XM_007872246.1"/>
</dbReference>
<dbReference type="Proteomes" id="UP000030669">
    <property type="component" value="Unassembled WGS sequence"/>
</dbReference>
<proteinExistence type="predicted"/>
<accession>S7PTB5</accession>
<name>S7PTB5_GLOTA</name>
<feature type="transmembrane region" description="Helical" evidence="1">
    <location>
        <begin position="66"/>
        <end position="94"/>
    </location>
</feature>
<evidence type="ECO:0000313" key="3">
    <source>
        <dbReference type="Proteomes" id="UP000030669"/>
    </source>
</evidence>
<keyword evidence="1" id="KW-0812">Transmembrane</keyword>
<dbReference type="STRING" id="670483.S7PTB5"/>
<dbReference type="AlphaFoldDB" id="S7PTB5"/>
<feature type="transmembrane region" description="Helical" evidence="1">
    <location>
        <begin position="100"/>
        <end position="133"/>
    </location>
</feature>
<evidence type="ECO:0000256" key="1">
    <source>
        <dbReference type="SAM" id="Phobius"/>
    </source>
</evidence>
<dbReference type="OrthoDB" id="3366475at2759"/>
<protein>
    <submittedName>
        <fullName evidence="2">Uncharacterized protein</fullName>
    </submittedName>
</protein>
<gene>
    <name evidence="2" type="ORF">GLOTRDRAFT_123288</name>
</gene>
<keyword evidence="1" id="KW-0472">Membrane</keyword>
<evidence type="ECO:0000313" key="2">
    <source>
        <dbReference type="EMBL" id="EPQ50986.1"/>
    </source>
</evidence>
<reference evidence="2 3" key="1">
    <citation type="journal article" date="2012" name="Science">
        <title>The Paleozoic origin of enzymatic lignin decomposition reconstructed from 31 fungal genomes.</title>
        <authorList>
            <person name="Floudas D."/>
            <person name="Binder M."/>
            <person name="Riley R."/>
            <person name="Barry K."/>
            <person name="Blanchette R.A."/>
            <person name="Henrissat B."/>
            <person name="Martinez A.T."/>
            <person name="Otillar R."/>
            <person name="Spatafora J.W."/>
            <person name="Yadav J.S."/>
            <person name="Aerts A."/>
            <person name="Benoit I."/>
            <person name="Boyd A."/>
            <person name="Carlson A."/>
            <person name="Copeland A."/>
            <person name="Coutinho P.M."/>
            <person name="de Vries R.P."/>
            <person name="Ferreira P."/>
            <person name="Findley K."/>
            <person name="Foster B."/>
            <person name="Gaskell J."/>
            <person name="Glotzer D."/>
            <person name="Gorecki P."/>
            <person name="Heitman J."/>
            <person name="Hesse C."/>
            <person name="Hori C."/>
            <person name="Igarashi K."/>
            <person name="Jurgens J.A."/>
            <person name="Kallen N."/>
            <person name="Kersten P."/>
            <person name="Kohler A."/>
            <person name="Kuees U."/>
            <person name="Kumar T.K.A."/>
            <person name="Kuo A."/>
            <person name="LaButti K."/>
            <person name="Larrondo L.F."/>
            <person name="Lindquist E."/>
            <person name="Ling A."/>
            <person name="Lombard V."/>
            <person name="Lucas S."/>
            <person name="Lundell T."/>
            <person name="Martin R."/>
            <person name="McLaughlin D.J."/>
            <person name="Morgenstern I."/>
            <person name="Morin E."/>
            <person name="Murat C."/>
            <person name="Nagy L.G."/>
            <person name="Nolan M."/>
            <person name="Ohm R.A."/>
            <person name="Patyshakuliyeva A."/>
            <person name="Rokas A."/>
            <person name="Ruiz-Duenas F.J."/>
            <person name="Sabat G."/>
            <person name="Salamov A."/>
            <person name="Samejima M."/>
            <person name="Schmutz J."/>
            <person name="Slot J.C."/>
            <person name="St John F."/>
            <person name="Stenlid J."/>
            <person name="Sun H."/>
            <person name="Sun S."/>
            <person name="Syed K."/>
            <person name="Tsang A."/>
            <person name="Wiebenga A."/>
            <person name="Young D."/>
            <person name="Pisabarro A."/>
            <person name="Eastwood D.C."/>
            <person name="Martin F."/>
            <person name="Cullen D."/>
            <person name="Grigoriev I.V."/>
            <person name="Hibbett D.S."/>
        </authorList>
    </citation>
    <scope>NUCLEOTIDE SEQUENCE [LARGE SCALE GENOMIC DNA]</scope>
    <source>
        <strain evidence="2 3">ATCC 11539</strain>
    </source>
</reference>
<organism evidence="2 3">
    <name type="scientific">Gloeophyllum trabeum (strain ATCC 11539 / FP-39264 / Madison 617)</name>
    <name type="common">Brown rot fungus</name>
    <dbReference type="NCBI Taxonomy" id="670483"/>
    <lineage>
        <taxon>Eukaryota</taxon>
        <taxon>Fungi</taxon>
        <taxon>Dikarya</taxon>
        <taxon>Basidiomycota</taxon>
        <taxon>Agaricomycotina</taxon>
        <taxon>Agaricomycetes</taxon>
        <taxon>Gloeophyllales</taxon>
        <taxon>Gloeophyllaceae</taxon>
        <taxon>Gloeophyllum</taxon>
    </lineage>
</organism>
<dbReference type="EMBL" id="KB469312">
    <property type="protein sequence ID" value="EPQ50986.1"/>
    <property type="molecule type" value="Genomic_DNA"/>
</dbReference>
<keyword evidence="3" id="KW-1185">Reference proteome</keyword>
<feature type="transmembrane region" description="Helical" evidence="1">
    <location>
        <begin position="27"/>
        <end position="54"/>
    </location>
</feature>
<dbReference type="GeneID" id="19300942"/>
<dbReference type="eggNOG" id="ENOG502SYTQ">
    <property type="taxonomic scope" value="Eukaryota"/>
</dbReference>